<protein>
    <submittedName>
        <fullName evidence="1">Uncharacterized protein</fullName>
    </submittedName>
</protein>
<keyword evidence="2" id="KW-1185">Reference proteome</keyword>
<dbReference type="AlphaFoldDB" id="A0A553UEZ5"/>
<dbReference type="RefSeq" id="WP_143722302.1">
    <property type="nucleotide sequence ID" value="NZ_VKDB01000063.1"/>
</dbReference>
<reference evidence="1 2" key="1">
    <citation type="submission" date="2019-07" db="EMBL/GenBank/DDBJ databases">
        <title>Deinococcus detaillus sp. nov., isolated from humus soil in Antarctica.</title>
        <authorList>
            <person name="Zhang K."/>
        </authorList>
    </citation>
    <scope>NUCLEOTIDE SEQUENCE [LARGE SCALE GENOMIC DNA]</scope>
    <source>
        <strain evidence="1 2">H1</strain>
    </source>
</reference>
<evidence type="ECO:0000313" key="1">
    <source>
        <dbReference type="EMBL" id="TSA78772.1"/>
    </source>
</evidence>
<dbReference type="EMBL" id="VKDB01000063">
    <property type="protein sequence ID" value="TSA78772.1"/>
    <property type="molecule type" value="Genomic_DNA"/>
</dbReference>
<name>A0A553UEZ5_9DEIO</name>
<gene>
    <name evidence="1" type="ORF">FNU79_18710</name>
</gene>
<evidence type="ECO:0000313" key="2">
    <source>
        <dbReference type="Proteomes" id="UP000316092"/>
    </source>
</evidence>
<dbReference type="Proteomes" id="UP000316092">
    <property type="component" value="Unassembled WGS sequence"/>
</dbReference>
<sequence length="110" mass="12228">MENDTAAKDALFFESRITAPKPTSISISRIKNVSSLRFLINGLAFLGLARNSETEVTRTHGVVHRAAPHFDVRRRKNPQLQCPGRDGVTIKRHEFTIKAIGSFGQQISPT</sequence>
<accession>A0A553UEZ5</accession>
<comment type="caution">
    <text evidence="1">The sequence shown here is derived from an EMBL/GenBank/DDBJ whole genome shotgun (WGS) entry which is preliminary data.</text>
</comment>
<proteinExistence type="predicted"/>
<organism evidence="1 2">
    <name type="scientific">Deinococcus detaillensis</name>
    <dbReference type="NCBI Taxonomy" id="2592048"/>
    <lineage>
        <taxon>Bacteria</taxon>
        <taxon>Thermotogati</taxon>
        <taxon>Deinococcota</taxon>
        <taxon>Deinococci</taxon>
        <taxon>Deinococcales</taxon>
        <taxon>Deinococcaceae</taxon>
        <taxon>Deinococcus</taxon>
    </lineage>
</organism>